<proteinExistence type="predicted"/>
<evidence type="ECO:0000313" key="3">
    <source>
        <dbReference type="Proteomes" id="UP000009168"/>
    </source>
</evidence>
<dbReference type="AlphaFoldDB" id="I7MB48"/>
<evidence type="ECO:0000313" key="2">
    <source>
        <dbReference type="EMBL" id="EAS07649.2"/>
    </source>
</evidence>
<dbReference type="RefSeq" id="XP_001027891.2">
    <property type="nucleotide sequence ID" value="XM_001027891.2"/>
</dbReference>
<dbReference type="GeneID" id="7829369"/>
<sequence>MINRNTSAGTNNQPKLTIQTDSSKIQQSNLKSNDANQKMKQAKANNLIINTPLMGNNSNLLGSQTVKNLRMNNLISPSSQMLTQNPFLNSQYRQSQQIDNSIQAQIMGQGQLGIQKNELFQLKKDSLQRPSTAAAAAAQLAGKSINRKQMVSITNNYQQYLMQISPDINQEKQDQMQLDNQLVEQDGERFKTKRPQTAFSNLKGISSSISSEFLQDIEQKMHFVQIYKDSLNSALQGIQTDDKAKIIEVEEPIKQEMKLEYGVYKLDMPQQVIELEKYGFKYFKIYIKNKNQPLFIQLSQIDSFKRNSLKIFLSTENQNPNIFNSNLIFENRYVIRFSEPSKTNYFNSQYLFVSFNTDTDLKLLLRIKFGTADFQMTKSPNIVRAQPDLQYSNSFAKKVKNEQKPPLQLMDDRTLQEEINEIMNRRKMKFLNCSQGLEYLKHNKKVLRINKDVKLQQELEKRFNNNMKILNVLENKRYQDSEKKETLVRKIDDQEKRRLLSQINRIGNQLDEVLKKFQTIWLQVFSLVSLAAKLKQIIHIETVKRAQISYVKMRKRRVIHALISFLKKSGENKFQRTLYQWKICSQLFTKAVQVKTKKKAQSIVVKFFLNFKELSILSSKLIELNLRVIKFQNKFSSFRRRKIKYKEEIKRYWSNQNDYLTQQVLYDMINSNKQTNNLNIENFLKSEMKKAQKSGGIKLDFKLQDEIVNMFIKERINSWRREFNQFKRANFQLFNLKKLIQQEKDNKENGKTGQQQIQKQQQNQLSPSESLADLFADPPKLFVKPNETQLKNMVKQYMAAKKQSAESQQQK</sequence>
<dbReference type="EMBL" id="GG662212">
    <property type="protein sequence ID" value="EAS07649.2"/>
    <property type="molecule type" value="Genomic_DNA"/>
</dbReference>
<dbReference type="Proteomes" id="UP000009168">
    <property type="component" value="Unassembled WGS sequence"/>
</dbReference>
<dbReference type="InParanoid" id="I7MB48"/>
<accession>I7MB48</accession>
<evidence type="ECO:0000256" key="1">
    <source>
        <dbReference type="SAM" id="MobiDB-lite"/>
    </source>
</evidence>
<feature type="region of interest" description="Disordered" evidence="1">
    <location>
        <begin position="1"/>
        <end position="36"/>
    </location>
</feature>
<organism evidence="2 3">
    <name type="scientific">Tetrahymena thermophila (strain SB210)</name>
    <dbReference type="NCBI Taxonomy" id="312017"/>
    <lineage>
        <taxon>Eukaryota</taxon>
        <taxon>Sar</taxon>
        <taxon>Alveolata</taxon>
        <taxon>Ciliophora</taxon>
        <taxon>Intramacronucleata</taxon>
        <taxon>Oligohymenophorea</taxon>
        <taxon>Hymenostomatida</taxon>
        <taxon>Tetrahymenina</taxon>
        <taxon>Tetrahymenidae</taxon>
        <taxon>Tetrahymena</taxon>
    </lineage>
</organism>
<feature type="region of interest" description="Disordered" evidence="1">
    <location>
        <begin position="746"/>
        <end position="770"/>
    </location>
</feature>
<reference evidence="3" key="1">
    <citation type="journal article" date="2006" name="PLoS Biol.">
        <title>Macronuclear genome sequence of the ciliate Tetrahymena thermophila, a model eukaryote.</title>
        <authorList>
            <person name="Eisen J.A."/>
            <person name="Coyne R.S."/>
            <person name="Wu M."/>
            <person name="Wu D."/>
            <person name="Thiagarajan M."/>
            <person name="Wortman J.R."/>
            <person name="Badger J.H."/>
            <person name="Ren Q."/>
            <person name="Amedeo P."/>
            <person name="Jones K.M."/>
            <person name="Tallon L.J."/>
            <person name="Delcher A.L."/>
            <person name="Salzberg S.L."/>
            <person name="Silva J.C."/>
            <person name="Haas B.J."/>
            <person name="Majoros W.H."/>
            <person name="Farzad M."/>
            <person name="Carlton J.M."/>
            <person name="Smith R.K. Jr."/>
            <person name="Garg J."/>
            <person name="Pearlman R.E."/>
            <person name="Karrer K.M."/>
            <person name="Sun L."/>
            <person name="Manning G."/>
            <person name="Elde N.C."/>
            <person name="Turkewitz A.P."/>
            <person name="Asai D.J."/>
            <person name="Wilkes D.E."/>
            <person name="Wang Y."/>
            <person name="Cai H."/>
            <person name="Collins K."/>
            <person name="Stewart B.A."/>
            <person name="Lee S.R."/>
            <person name="Wilamowska K."/>
            <person name="Weinberg Z."/>
            <person name="Ruzzo W.L."/>
            <person name="Wloga D."/>
            <person name="Gaertig J."/>
            <person name="Frankel J."/>
            <person name="Tsao C.-C."/>
            <person name="Gorovsky M.A."/>
            <person name="Keeling P.J."/>
            <person name="Waller R.F."/>
            <person name="Patron N.J."/>
            <person name="Cherry J.M."/>
            <person name="Stover N.A."/>
            <person name="Krieger C.J."/>
            <person name="del Toro C."/>
            <person name="Ryder H.F."/>
            <person name="Williamson S.C."/>
            <person name="Barbeau R.A."/>
            <person name="Hamilton E.P."/>
            <person name="Orias E."/>
        </authorList>
    </citation>
    <scope>NUCLEOTIDE SEQUENCE [LARGE SCALE GENOMIC DNA]</scope>
    <source>
        <strain evidence="3">SB210</strain>
    </source>
</reference>
<name>I7MB48_TETTS</name>
<keyword evidence="3" id="KW-1185">Reference proteome</keyword>
<dbReference type="KEGG" id="tet:TTHERM_00497020"/>
<feature type="compositionally biased region" description="Low complexity" evidence="1">
    <location>
        <begin position="754"/>
        <end position="764"/>
    </location>
</feature>
<gene>
    <name evidence="2" type="ORF">TTHERM_00497020</name>
</gene>
<protein>
    <submittedName>
        <fullName evidence="2">Uncharacterized protein</fullName>
    </submittedName>
</protein>